<dbReference type="InterPro" id="IPR050585">
    <property type="entry name" value="Xaa-Pro_dipeptidyl-ppase/CocE"/>
</dbReference>
<dbReference type="InterPro" id="IPR013736">
    <property type="entry name" value="Xaa-Pro_dipept_C"/>
</dbReference>
<protein>
    <submittedName>
        <fullName evidence="3">Peptidase S15</fullName>
    </submittedName>
</protein>
<name>A0ABQ6CGV6_9HYPH</name>
<comment type="caution">
    <text evidence="3">The sequence shown here is derived from an EMBL/GenBank/DDBJ whole genome shotgun (WGS) entry which is preliminary data.</text>
</comment>
<gene>
    <name evidence="3" type="ORF">GCM10007874_18790</name>
</gene>
<keyword evidence="4" id="KW-1185">Reference proteome</keyword>
<dbReference type="PANTHER" id="PTHR43056:SF10">
    <property type="entry name" value="COCE_NOND FAMILY, PUTATIVE (AFU_ORTHOLOGUE AFUA_7G00600)-RELATED"/>
    <property type="match status" value="1"/>
</dbReference>
<reference evidence="4" key="1">
    <citation type="journal article" date="2019" name="Int. J. Syst. Evol. Microbiol.">
        <title>The Global Catalogue of Microorganisms (GCM) 10K type strain sequencing project: providing services to taxonomists for standard genome sequencing and annotation.</title>
        <authorList>
            <consortium name="The Broad Institute Genomics Platform"/>
            <consortium name="The Broad Institute Genome Sequencing Center for Infectious Disease"/>
            <person name="Wu L."/>
            <person name="Ma J."/>
        </authorList>
    </citation>
    <scope>NUCLEOTIDE SEQUENCE [LARGE SCALE GENOMIC DNA]</scope>
    <source>
        <strain evidence="4">NBRC 101365</strain>
    </source>
</reference>
<dbReference type="Pfam" id="PF08530">
    <property type="entry name" value="PepX_C"/>
    <property type="match status" value="1"/>
</dbReference>
<dbReference type="InterPro" id="IPR000383">
    <property type="entry name" value="Xaa-Pro-like_dom"/>
</dbReference>
<organism evidence="3 4">
    <name type="scientific">Labrys miyagiensis</name>
    <dbReference type="NCBI Taxonomy" id="346912"/>
    <lineage>
        <taxon>Bacteria</taxon>
        <taxon>Pseudomonadati</taxon>
        <taxon>Pseudomonadota</taxon>
        <taxon>Alphaproteobacteria</taxon>
        <taxon>Hyphomicrobiales</taxon>
        <taxon>Xanthobacteraceae</taxon>
        <taxon>Labrys</taxon>
    </lineage>
</organism>
<feature type="domain" description="Xaa-Pro dipeptidyl-peptidase C-terminal" evidence="2">
    <location>
        <begin position="293"/>
        <end position="548"/>
    </location>
</feature>
<dbReference type="Pfam" id="PF02129">
    <property type="entry name" value="Peptidase_S15"/>
    <property type="match status" value="1"/>
</dbReference>
<sequence length="673" mass="74783">MNQSSRSPLLKPVRTIDTAWITLSDGTRLAATIRLPQDAEASPVPAILEYLPYRRRDGTVLRDRQTHHYFAERGYAAVRVDMRGSGDSDGILYDEYLPQEQEDAVEVIAWLAAQPWCSGSVGMIGISWGGFNGLQVASHRPPALKAVVTLCSTDDRYADDCHFMGGCLLNNSLAWGSTMFAFGAQPPDPEVVGERWRQMWLERIEKAPLQIKAWIEHQLYDDYWKQGSICEDYSSITAAVYAVGGWADGYSNAIPRMLAGLKAPKKGLIGPWGHAYPHIARPGPAIGFLQEALRWWDHWLKGKDSGIMDEPMLRVWMQESQPPATTYPERPGRWVAEPAWPPRDREALTLHLAPHRLTRERCEDDSVIIASPLATGVTFGEWCPYGLDGELPLDQRPDDGRSVVFDTAPLAERLELLGAPVVSLHVACDKPTGMIAARLEDVSPDGASTLVSYGLLNLTHRYGHEEAVPLVPGKRFSIRLALNDIAQAFPGGHRIRLALATSHWPIAWPSPDHARVTLWTRESTLTLPVRAPSALDETLAPFLPPEQAEPEPVVLRKLAGRNREVAEDPSTGAWTVTVHRERSSYDIAAIDLSFDASSVEHYRIGEGDPSSAQADTGSTWQLRRGDWHIVTKTHTNLRCTPASFEVEARMDAFEGETRVASRNWKYSIPRNGV</sequence>
<dbReference type="SUPFAM" id="SSF53474">
    <property type="entry name" value="alpha/beta-Hydrolases"/>
    <property type="match status" value="1"/>
</dbReference>
<evidence type="ECO:0000313" key="4">
    <source>
        <dbReference type="Proteomes" id="UP001156882"/>
    </source>
</evidence>
<evidence type="ECO:0000313" key="3">
    <source>
        <dbReference type="EMBL" id="GLS18862.1"/>
    </source>
</evidence>
<dbReference type="InterPro" id="IPR008979">
    <property type="entry name" value="Galactose-bd-like_sf"/>
</dbReference>
<evidence type="ECO:0000256" key="1">
    <source>
        <dbReference type="ARBA" id="ARBA00022801"/>
    </source>
</evidence>
<dbReference type="RefSeq" id="WP_284311731.1">
    <property type="nucleotide sequence ID" value="NZ_BSPC01000015.1"/>
</dbReference>
<evidence type="ECO:0000259" key="2">
    <source>
        <dbReference type="SMART" id="SM00939"/>
    </source>
</evidence>
<dbReference type="NCBIfam" id="TIGR00976">
    <property type="entry name" value="CocE_NonD"/>
    <property type="match status" value="1"/>
</dbReference>
<dbReference type="SMART" id="SM00939">
    <property type="entry name" value="PepX_C"/>
    <property type="match status" value="1"/>
</dbReference>
<dbReference type="InterPro" id="IPR005674">
    <property type="entry name" value="CocE/Ser_esterase"/>
</dbReference>
<dbReference type="EMBL" id="BSPC01000015">
    <property type="protein sequence ID" value="GLS18862.1"/>
    <property type="molecule type" value="Genomic_DNA"/>
</dbReference>
<dbReference type="Gene3D" id="2.60.120.260">
    <property type="entry name" value="Galactose-binding domain-like"/>
    <property type="match status" value="1"/>
</dbReference>
<dbReference type="Proteomes" id="UP001156882">
    <property type="component" value="Unassembled WGS sequence"/>
</dbReference>
<proteinExistence type="predicted"/>
<dbReference type="PANTHER" id="PTHR43056">
    <property type="entry name" value="PEPTIDASE S9 PROLYL OLIGOPEPTIDASE"/>
    <property type="match status" value="1"/>
</dbReference>
<dbReference type="SUPFAM" id="SSF49785">
    <property type="entry name" value="Galactose-binding domain-like"/>
    <property type="match status" value="1"/>
</dbReference>
<accession>A0ABQ6CGV6</accession>
<dbReference type="InterPro" id="IPR029058">
    <property type="entry name" value="AB_hydrolase_fold"/>
</dbReference>
<dbReference type="Gene3D" id="3.40.50.1820">
    <property type="entry name" value="alpha/beta hydrolase"/>
    <property type="match status" value="2"/>
</dbReference>
<keyword evidence="1" id="KW-0378">Hydrolase</keyword>